<gene>
    <name evidence="1" type="ORF">NTEN_LOCUS6993</name>
</gene>
<proteinExistence type="predicted"/>
<dbReference type="EMBL" id="CADCXU010010444">
    <property type="protein sequence ID" value="CAB0001206.1"/>
    <property type="molecule type" value="Genomic_DNA"/>
</dbReference>
<evidence type="ECO:0000313" key="2">
    <source>
        <dbReference type="Proteomes" id="UP000479000"/>
    </source>
</evidence>
<dbReference type="AlphaFoldDB" id="A0A6H5GCX0"/>
<protein>
    <submittedName>
        <fullName evidence="1">Uncharacterized protein</fullName>
    </submittedName>
</protein>
<keyword evidence="2" id="KW-1185">Reference proteome</keyword>
<organism evidence="1 2">
    <name type="scientific">Nesidiocoris tenuis</name>
    <dbReference type="NCBI Taxonomy" id="355587"/>
    <lineage>
        <taxon>Eukaryota</taxon>
        <taxon>Metazoa</taxon>
        <taxon>Ecdysozoa</taxon>
        <taxon>Arthropoda</taxon>
        <taxon>Hexapoda</taxon>
        <taxon>Insecta</taxon>
        <taxon>Pterygota</taxon>
        <taxon>Neoptera</taxon>
        <taxon>Paraneoptera</taxon>
        <taxon>Hemiptera</taxon>
        <taxon>Heteroptera</taxon>
        <taxon>Panheteroptera</taxon>
        <taxon>Cimicomorpha</taxon>
        <taxon>Miridae</taxon>
        <taxon>Dicyphina</taxon>
        <taxon>Nesidiocoris</taxon>
    </lineage>
</organism>
<evidence type="ECO:0000313" key="1">
    <source>
        <dbReference type="EMBL" id="CAB0001206.1"/>
    </source>
</evidence>
<reference evidence="1 2" key="1">
    <citation type="submission" date="2020-02" db="EMBL/GenBank/DDBJ databases">
        <authorList>
            <person name="Ferguson B K."/>
        </authorList>
    </citation>
    <scope>NUCLEOTIDE SEQUENCE [LARGE SCALE GENOMIC DNA]</scope>
</reference>
<sequence length="55" mass="6075">MQYPTFSLPSKLEIRKQPRSEPITAGLHPTSLVFGSSPRGPARSELLIRIGPLFV</sequence>
<dbReference type="Proteomes" id="UP000479000">
    <property type="component" value="Unassembled WGS sequence"/>
</dbReference>
<name>A0A6H5GCX0_9HEMI</name>
<accession>A0A6H5GCX0</accession>